<evidence type="ECO:0000313" key="2">
    <source>
        <dbReference type="Proteomes" id="UP000177693"/>
    </source>
</evidence>
<protein>
    <recommendedName>
        <fullName evidence="3">Type II toxin-antitoxin system mRNA interferase toxin, RelE/StbE family</fullName>
    </recommendedName>
</protein>
<reference evidence="1 2" key="1">
    <citation type="journal article" date="2016" name="Nat. Commun.">
        <title>Thousands of microbial genomes shed light on interconnected biogeochemical processes in an aquifer system.</title>
        <authorList>
            <person name="Anantharaman K."/>
            <person name="Brown C.T."/>
            <person name="Hug L.A."/>
            <person name="Sharon I."/>
            <person name="Castelle C.J."/>
            <person name="Probst A.J."/>
            <person name="Thomas B.C."/>
            <person name="Singh A."/>
            <person name="Wilkins M.J."/>
            <person name="Karaoz U."/>
            <person name="Brodie E.L."/>
            <person name="Williams K.H."/>
            <person name="Hubbard S.S."/>
            <person name="Banfield J.F."/>
        </authorList>
    </citation>
    <scope>NUCLEOTIDE SEQUENCE [LARGE SCALE GENOMIC DNA]</scope>
</reference>
<sequence>MKHRFSKGFLDELDSFPILIEKKFQKQLKFLLSDIRYPSLRAKKYIESKGIWQARVDDNVRFYFKIEGDTYVLINIKYHPK</sequence>
<proteinExistence type="predicted"/>
<dbReference type="AlphaFoldDB" id="A0A1F6Y4C7"/>
<evidence type="ECO:0008006" key="3">
    <source>
        <dbReference type="Google" id="ProtNLM"/>
    </source>
</evidence>
<gene>
    <name evidence="1" type="ORF">A3I23_02835</name>
</gene>
<dbReference type="SUPFAM" id="SSF143011">
    <property type="entry name" value="RelE-like"/>
    <property type="match status" value="1"/>
</dbReference>
<name>A0A1F6Y4C7_9BACT</name>
<dbReference type="InterPro" id="IPR035093">
    <property type="entry name" value="RelE/ParE_toxin_dom_sf"/>
</dbReference>
<dbReference type="Gene3D" id="3.30.2310.20">
    <property type="entry name" value="RelE-like"/>
    <property type="match status" value="1"/>
</dbReference>
<comment type="caution">
    <text evidence="1">The sequence shown here is derived from an EMBL/GenBank/DDBJ whole genome shotgun (WGS) entry which is preliminary data.</text>
</comment>
<evidence type="ECO:0000313" key="1">
    <source>
        <dbReference type="EMBL" id="OGJ01196.1"/>
    </source>
</evidence>
<accession>A0A1F6Y4C7</accession>
<dbReference type="Proteomes" id="UP000177693">
    <property type="component" value="Unassembled WGS sequence"/>
</dbReference>
<dbReference type="EMBL" id="MFVL01000023">
    <property type="protein sequence ID" value="OGJ01196.1"/>
    <property type="molecule type" value="Genomic_DNA"/>
</dbReference>
<organism evidence="1 2">
    <name type="scientific">Candidatus Nomurabacteria bacterium RIFCSPLOWO2_02_FULL_40_67</name>
    <dbReference type="NCBI Taxonomy" id="1801787"/>
    <lineage>
        <taxon>Bacteria</taxon>
        <taxon>Candidatus Nomuraibacteriota</taxon>
    </lineage>
</organism>